<evidence type="ECO:0000313" key="1">
    <source>
        <dbReference type="EMBL" id="QPI16895.1"/>
    </source>
</evidence>
<proteinExistence type="predicted"/>
<protein>
    <recommendedName>
        <fullName evidence="2">NET domain-containing protein</fullName>
    </recommendedName>
</protein>
<name>A0A7S9SV95_9VIRU</name>
<evidence type="ECO:0008006" key="2">
    <source>
        <dbReference type="Google" id="ProtNLM"/>
    </source>
</evidence>
<organism evidence="1">
    <name type="scientific">Virus NIOZ-UU159</name>
    <dbReference type="NCBI Taxonomy" id="2763270"/>
    <lineage>
        <taxon>Viruses</taxon>
    </lineage>
</organism>
<accession>A0A7S9SV95</accession>
<reference evidence="1" key="1">
    <citation type="submission" date="2020-08" db="EMBL/GenBank/DDBJ databases">
        <title>Bridging the membrane lipid divide: bacteria of the FCB group superphylum have the potential to synthesize archaeal ether lipids.</title>
        <authorList>
            <person name="Villanueva L."/>
            <person name="von Meijenfeldt F.A.B."/>
            <person name="Westbye A.B."/>
            <person name="Yadav S."/>
            <person name="Hopmans E.C."/>
            <person name="Dutilh B.E."/>
            <person name="Sinninghe Damste J.S."/>
        </authorList>
    </citation>
    <scope>NUCLEOTIDE SEQUENCE</scope>
    <source>
        <strain evidence="1">NIOZ-UU159</strain>
    </source>
</reference>
<gene>
    <name evidence="1" type="ORF">NIOZUU159_00392</name>
</gene>
<sequence>MNKHDLCKTIQNNAIKLTSNELSELFKLIKKCNINYTQNNNGVFLNLNWLSKDNLIKINNYISFCIKSQNEITKYEMMKKLLNNTIETTQKDEIKIEPNKVSPSDNNNAVKLKFSSSMKFYLLKKKFSKQNTLIYNIYDNELKYEDYLIT</sequence>
<dbReference type="EMBL" id="MW030613">
    <property type="protein sequence ID" value="QPI16895.1"/>
    <property type="molecule type" value="Genomic_DNA"/>
</dbReference>